<evidence type="ECO:0000313" key="1">
    <source>
        <dbReference type="EMBL" id="MBW0499373.1"/>
    </source>
</evidence>
<protein>
    <submittedName>
        <fullName evidence="1">Uncharacterized protein</fullName>
    </submittedName>
</protein>
<comment type="caution">
    <text evidence="1">The sequence shown here is derived from an EMBL/GenBank/DDBJ whole genome shotgun (WGS) entry which is preliminary data.</text>
</comment>
<evidence type="ECO:0000313" key="2">
    <source>
        <dbReference type="Proteomes" id="UP000765509"/>
    </source>
</evidence>
<keyword evidence="2" id="KW-1185">Reference proteome</keyword>
<dbReference type="Proteomes" id="UP000765509">
    <property type="component" value="Unassembled WGS sequence"/>
</dbReference>
<reference evidence="1" key="1">
    <citation type="submission" date="2021-03" db="EMBL/GenBank/DDBJ databases">
        <title>Draft genome sequence of rust myrtle Austropuccinia psidii MF-1, a brazilian biotype.</title>
        <authorList>
            <person name="Quecine M.C."/>
            <person name="Pachon D.M.R."/>
            <person name="Bonatelli M.L."/>
            <person name="Correr F.H."/>
            <person name="Franceschini L.M."/>
            <person name="Leite T.F."/>
            <person name="Margarido G.R.A."/>
            <person name="Almeida C.A."/>
            <person name="Ferrarezi J.A."/>
            <person name="Labate C.A."/>
        </authorList>
    </citation>
    <scope>NUCLEOTIDE SEQUENCE</scope>
    <source>
        <strain evidence="1">MF-1</strain>
    </source>
</reference>
<dbReference type="EMBL" id="AVOT02015237">
    <property type="protein sequence ID" value="MBW0499373.1"/>
    <property type="molecule type" value="Genomic_DNA"/>
</dbReference>
<name>A0A9Q3HBM3_9BASI</name>
<sequence>MTIFHQYGNIYRNSDGLSRWALENKGENPEWVPQEDNHIKAIFVTEIGIEFVNKVKECYRMERNCHILCQLYMKDFEEPSLYSKIVEVWKKAYEEGRFHLLDGIIYHRTKNTCVMTLKDRGLINTVLHECHDSVIS</sequence>
<dbReference type="AlphaFoldDB" id="A0A9Q3HBM3"/>
<organism evidence="1 2">
    <name type="scientific">Austropuccinia psidii MF-1</name>
    <dbReference type="NCBI Taxonomy" id="1389203"/>
    <lineage>
        <taxon>Eukaryota</taxon>
        <taxon>Fungi</taxon>
        <taxon>Dikarya</taxon>
        <taxon>Basidiomycota</taxon>
        <taxon>Pucciniomycotina</taxon>
        <taxon>Pucciniomycetes</taxon>
        <taxon>Pucciniales</taxon>
        <taxon>Sphaerophragmiaceae</taxon>
        <taxon>Austropuccinia</taxon>
    </lineage>
</organism>
<accession>A0A9Q3HBM3</accession>
<gene>
    <name evidence="1" type="ORF">O181_039088</name>
</gene>
<proteinExistence type="predicted"/>